<sequence>MSNLAESKVTGIIQSLNGLEDNLDSLNSKVGDMKKQLNVKALNEIDKLLEKTREMATKEAELIINASKSKATTESTKITKEGQQKVSEIQSNIDAHFDEAVKHVVSTVLKA</sequence>
<dbReference type="HOGENOM" id="CLU_150443_0_0_2"/>
<comment type="caution">
    <text evidence="1">The sequence shown here is derived from an EMBL/GenBank/DDBJ whole genome shotgun (WGS) entry which is preliminary data.</text>
</comment>
<dbReference type="Proteomes" id="UP000004348">
    <property type="component" value="Chromosome"/>
</dbReference>
<evidence type="ECO:0000313" key="1">
    <source>
        <dbReference type="EMBL" id="EGG41742.1"/>
    </source>
</evidence>
<dbReference type="Gene3D" id="1.20.5.2950">
    <property type="match status" value="1"/>
</dbReference>
<dbReference type="PATRIC" id="fig|886738.10.peg.1486"/>
<reference evidence="1" key="1">
    <citation type="journal article" date="2011" name="PLoS ONE">
        <title>Genome of a low-salinity ammonia-oxidizing archaeon determined by single-cell and metagenomic analysis.</title>
        <authorList>
            <person name="Blainey P.C."/>
            <person name="Mosier A.C."/>
            <person name="Potanina A."/>
            <person name="Francis C.A."/>
            <person name="Quake S.R."/>
        </authorList>
    </citation>
    <scope>NUCLEOTIDE SEQUENCE [LARGE SCALE GENOMIC DNA]</scope>
    <source>
        <strain evidence="1">SFB1</strain>
    </source>
</reference>
<organism evidence="1">
    <name type="scientific">Candidatus Nitrosarchaeum limnium SFB1</name>
    <dbReference type="NCBI Taxonomy" id="886738"/>
    <lineage>
        <taxon>Archaea</taxon>
        <taxon>Nitrososphaerota</taxon>
        <taxon>Nitrososphaeria</taxon>
        <taxon>Nitrosopumilales</taxon>
        <taxon>Nitrosopumilaceae</taxon>
        <taxon>Nitrosarchaeum</taxon>
    </lineage>
</organism>
<dbReference type="EMBL" id="AEGP01000048">
    <property type="protein sequence ID" value="EGG41742.1"/>
    <property type="molecule type" value="Genomic_DNA"/>
</dbReference>
<dbReference type="AlphaFoldDB" id="F3KLH8"/>
<dbReference type="STRING" id="886738.Nlim_1359"/>
<name>F3KLH8_9ARCH</name>
<gene>
    <name evidence="1" type="ORF">Nlim_1359</name>
</gene>
<proteinExistence type="predicted"/>
<accession>F3KLH8</accession>
<protein>
    <submittedName>
        <fullName evidence="1">Uncharacterized protein</fullName>
    </submittedName>
</protein>